<dbReference type="GO" id="GO:0005886">
    <property type="term" value="C:plasma membrane"/>
    <property type="evidence" value="ECO:0007669"/>
    <property type="project" value="UniProtKB-SubCell"/>
</dbReference>
<reference evidence="19 20" key="1">
    <citation type="submission" date="2019-10" db="EMBL/GenBank/DDBJ databases">
        <authorList>
            <person name="Palmer J.M."/>
        </authorList>
    </citation>
    <scope>NUCLEOTIDE SEQUENCE [LARGE SCALE GENOMIC DNA]</scope>
    <source>
        <strain evidence="19 20">TWF694</strain>
    </source>
</reference>
<keyword evidence="6 15" id="KW-0349">Heme</keyword>
<sequence length="213" mass="20125">MKFSAVTLVAVAAVASAQSIADIPACAQTCLLPALQATGCQLTDFKCSCSNEQFVSGSTACILKACSKADAEKAAAATYGLCKSAGVTIHTEPIPDTGATSSAAAPPSSSAAAPATSSAAAAPVSSSAAAAPSSSAAAAPTYGAAPTSSAAVHTSSAASYAAPSTIHTTTSCTTKAGNATAPTQAPPVQTGAGVVVVANAVLALGGAVAAFFL</sequence>
<evidence type="ECO:0000256" key="15">
    <source>
        <dbReference type="PROSITE-ProRule" id="PRU01356"/>
    </source>
</evidence>
<evidence type="ECO:0000256" key="11">
    <source>
        <dbReference type="ARBA" id="ARBA00023136"/>
    </source>
</evidence>
<evidence type="ECO:0000256" key="2">
    <source>
        <dbReference type="ARBA" id="ARBA00004613"/>
    </source>
</evidence>
<keyword evidence="14" id="KW-0449">Lipoprotein</keyword>
<proteinExistence type="inferred from homology"/>
<dbReference type="SMART" id="SM00747">
    <property type="entry name" value="CFEM"/>
    <property type="match status" value="1"/>
</dbReference>
<evidence type="ECO:0000256" key="14">
    <source>
        <dbReference type="ARBA" id="ARBA00023288"/>
    </source>
</evidence>
<gene>
    <name evidence="19" type="ORF">TWF694_004124</name>
</gene>
<keyword evidence="13" id="KW-0325">Glycoprotein</keyword>
<feature type="disulfide bond" evidence="15">
    <location>
        <begin position="49"/>
        <end position="82"/>
    </location>
</feature>
<dbReference type="GO" id="GO:0098552">
    <property type="term" value="C:side of membrane"/>
    <property type="evidence" value="ECO:0007669"/>
    <property type="project" value="UniProtKB-KW"/>
</dbReference>
<dbReference type="Proteomes" id="UP001365542">
    <property type="component" value="Unassembled WGS sequence"/>
</dbReference>
<evidence type="ECO:0000256" key="12">
    <source>
        <dbReference type="ARBA" id="ARBA00023157"/>
    </source>
</evidence>
<evidence type="ECO:0000256" key="10">
    <source>
        <dbReference type="ARBA" id="ARBA00023004"/>
    </source>
</evidence>
<feature type="binding site" description="axial binding residue" evidence="15">
    <location>
        <position position="44"/>
    </location>
    <ligand>
        <name>heme</name>
        <dbReference type="ChEBI" id="CHEBI:30413"/>
    </ligand>
    <ligandPart>
        <name>Fe</name>
        <dbReference type="ChEBI" id="CHEBI:18248"/>
    </ligandPart>
</feature>
<keyword evidence="16" id="KW-1133">Transmembrane helix</keyword>
<keyword evidence="11 16" id="KW-0472">Membrane</keyword>
<evidence type="ECO:0000256" key="4">
    <source>
        <dbReference type="ARBA" id="ARBA00022475"/>
    </source>
</evidence>
<feature type="domain" description="CFEM" evidence="18">
    <location>
        <begin position="1"/>
        <end position="109"/>
    </location>
</feature>
<evidence type="ECO:0000256" key="16">
    <source>
        <dbReference type="SAM" id="Phobius"/>
    </source>
</evidence>
<evidence type="ECO:0000313" key="20">
    <source>
        <dbReference type="Proteomes" id="UP001365542"/>
    </source>
</evidence>
<dbReference type="PANTHER" id="PTHR37928">
    <property type="entry name" value="CFEM DOMAIN PROTEIN (AFU_ORTHOLOGUE AFUA_6G14090)"/>
    <property type="match status" value="1"/>
</dbReference>
<dbReference type="GO" id="GO:0046872">
    <property type="term" value="F:metal ion binding"/>
    <property type="evidence" value="ECO:0007669"/>
    <property type="project" value="UniProtKB-UniRule"/>
</dbReference>
<evidence type="ECO:0000256" key="13">
    <source>
        <dbReference type="ARBA" id="ARBA00023180"/>
    </source>
</evidence>
<evidence type="ECO:0000256" key="9">
    <source>
        <dbReference type="ARBA" id="ARBA00022729"/>
    </source>
</evidence>
<keyword evidence="9 17" id="KW-0732">Signal</keyword>
<dbReference type="GO" id="GO:0005576">
    <property type="term" value="C:extracellular region"/>
    <property type="evidence" value="ECO:0007669"/>
    <property type="project" value="UniProtKB-SubCell"/>
</dbReference>
<evidence type="ECO:0000256" key="5">
    <source>
        <dbReference type="ARBA" id="ARBA00022525"/>
    </source>
</evidence>
<feature type="disulfide bond" evidence="15">
    <location>
        <begin position="30"/>
        <end position="61"/>
    </location>
</feature>
<name>A0AAV9WWZ1_9PEZI</name>
<evidence type="ECO:0000256" key="1">
    <source>
        <dbReference type="ARBA" id="ARBA00004609"/>
    </source>
</evidence>
<evidence type="ECO:0000256" key="17">
    <source>
        <dbReference type="SAM" id="SignalP"/>
    </source>
</evidence>
<evidence type="ECO:0000259" key="18">
    <source>
        <dbReference type="PROSITE" id="PS52012"/>
    </source>
</evidence>
<comment type="subcellular location">
    <subcellularLocation>
        <location evidence="1">Cell membrane</location>
        <topology evidence="1">Lipid-anchor</topology>
        <topology evidence="1">GPI-anchor</topology>
    </subcellularLocation>
    <subcellularLocation>
        <location evidence="2">Secreted</location>
    </subcellularLocation>
</comment>
<organism evidence="19 20">
    <name type="scientific">Orbilia ellipsospora</name>
    <dbReference type="NCBI Taxonomy" id="2528407"/>
    <lineage>
        <taxon>Eukaryota</taxon>
        <taxon>Fungi</taxon>
        <taxon>Dikarya</taxon>
        <taxon>Ascomycota</taxon>
        <taxon>Pezizomycotina</taxon>
        <taxon>Orbiliomycetes</taxon>
        <taxon>Orbiliales</taxon>
        <taxon>Orbiliaceae</taxon>
        <taxon>Orbilia</taxon>
    </lineage>
</organism>
<comment type="similarity">
    <text evidence="3">Belongs to the RBT5 family.</text>
</comment>
<keyword evidence="10 15" id="KW-0408">Iron</keyword>
<evidence type="ECO:0000313" key="19">
    <source>
        <dbReference type="EMBL" id="KAK6528894.1"/>
    </source>
</evidence>
<accession>A0AAV9WWZ1</accession>
<dbReference type="PANTHER" id="PTHR37928:SF2">
    <property type="entry name" value="GPI ANCHORED CFEM DOMAIN PROTEIN (AFU_ORTHOLOGUE AFUA_6G10580)"/>
    <property type="match status" value="1"/>
</dbReference>
<dbReference type="InterPro" id="IPR051735">
    <property type="entry name" value="CFEM_domain"/>
</dbReference>
<evidence type="ECO:0000256" key="8">
    <source>
        <dbReference type="ARBA" id="ARBA00022723"/>
    </source>
</evidence>
<feature type="chain" id="PRO_5043967784" description="CFEM domain-containing protein" evidence="17">
    <location>
        <begin position="18"/>
        <end position="213"/>
    </location>
</feature>
<protein>
    <recommendedName>
        <fullName evidence="18">CFEM domain-containing protein</fullName>
    </recommendedName>
</protein>
<evidence type="ECO:0000256" key="6">
    <source>
        <dbReference type="ARBA" id="ARBA00022617"/>
    </source>
</evidence>
<feature type="disulfide bond" evidence="15">
    <location>
        <begin position="26"/>
        <end position="66"/>
    </location>
</feature>
<keyword evidence="12 15" id="KW-1015">Disulfide bond</keyword>
<comment type="caution">
    <text evidence="19">The sequence shown here is derived from an EMBL/GenBank/DDBJ whole genome shotgun (WGS) entry which is preliminary data.</text>
</comment>
<feature type="signal peptide" evidence="17">
    <location>
        <begin position="1"/>
        <end position="17"/>
    </location>
</feature>
<keyword evidence="5" id="KW-0964">Secreted</keyword>
<evidence type="ECO:0000256" key="7">
    <source>
        <dbReference type="ARBA" id="ARBA00022622"/>
    </source>
</evidence>
<evidence type="ECO:0000256" key="3">
    <source>
        <dbReference type="ARBA" id="ARBA00010031"/>
    </source>
</evidence>
<dbReference type="PROSITE" id="PS52012">
    <property type="entry name" value="CFEM"/>
    <property type="match status" value="1"/>
</dbReference>
<dbReference type="EMBL" id="JAVHJO010000014">
    <property type="protein sequence ID" value="KAK6528894.1"/>
    <property type="molecule type" value="Genomic_DNA"/>
</dbReference>
<dbReference type="Pfam" id="PF05730">
    <property type="entry name" value="CFEM"/>
    <property type="match status" value="1"/>
</dbReference>
<dbReference type="InterPro" id="IPR008427">
    <property type="entry name" value="Extracellular_membr_CFEM_dom"/>
</dbReference>
<keyword evidence="7" id="KW-0336">GPI-anchor</keyword>
<keyword evidence="8 15" id="KW-0479">Metal-binding</keyword>
<feature type="disulfide bond" evidence="15">
    <location>
        <begin position="40"/>
        <end position="47"/>
    </location>
</feature>
<keyword evidence="4" id="KW-1003">Cell membrane</keyword>
<keyword evidence="16" id="KW-0812">Transmembrane</keyword>
<dbReference type="AlphaFoldDB" id="A0AAV9WWZ1"/>
<feature type="transmembrane region" description="Helical" evidence="16">
    <location>
        <begin position="192"/>
        <end position="212"/>
    </location>
</feature>
<keyword evidence="20" id="KW-1185">Reference proteome</keyword>